<proteinExistence type="predicted"/>
<evidence type="ECO:0000256" key="1">
    <source>
        <dbReference type="ARBA" id="ARBA00022737"/>
    </source>
</evidence>
<protein>
    <recommendedName>
        <fullName evidence="3">EF-hand domain-containing protein</fullName>
    </recommendedName>
</protein>
<evidence type="ECO:0000313" key="5">
    <source>
        <dbReference type="Proteomes" id="UP001186944"/>
    </source>
</evidence>
<gene>
    <name evidence="4" type="ORF">FSP39_005612</name>
</gene>
<dbReference type="SMART" id="SM00054">
    <property type="entry name" value="EFh"/>
    <property type="match status" value="3"/>
</dbReference>
<evidence type="ECO:0000256" key="2">
    <source>
        <dbReference type="ARBA" id="ARBA00022837"/>
    </source>
</evidence>
<comment type="caution">
    <text evidence="4">The sequence shown here is derived from an EMBL/GenBank/DDBJ whole genome shotgun (WGS) entry which is preliminary data.</text>
</comment>
<dbReference type="PROSITE" id="PS50222">
    <property type="entry name" value="EF_HAND_2"/>
    <property type="match status" value="1"/>
</dbReference>
<dbReference type="AlphaFoldDB" id="A0AA88YN37"/>
<dbReference type="PANTHER" id="PTHR23050">
    <property type="entry name" value="CALCIUM BINDING PROTEIN"/>
    <property type="match status" value="1"/>
</dbReference>
<dbReference type="Gene3D" id="1.10.238.10">
    <property type="entry name" value="EF-hand"/>
    <property type="match status" value="2"/>
</dbReference>
<dbReference type="Pfam" id="PF13499">
    <property type="entry name" value="EF-hand_7"/>
    <property type="match status" value="2"/>
</dbReference>
<organism evidence="4 5">
    <name type="scientific">Pinctada imbricata</name>
    <name type="common">Atlantic pearl-oyster</name>
    <name type="synonym">Pinctada martensii</name>
    <dbReference type="NCBI Taxonomy" id="66713"/>
    <lineage>
        <taxon>Eukaryota</taxon>
        <taxon>Metazoa</taxon>
        <taxon>Spiralia</taxon>
        <taxon>Lophotrochozoa</taxon>
        <taxon>Mollusca</taxon>
        <taxon>Bivalvia</taxon>
        <taxon>Autobranchia</taxon>
        <taxon>Pteriomorphia</taxon>
        <taxon>Pterioida</taxon>
        <taxon>Pterioidea</taxon>
        <taxon>Pteriidae</taxon>
        <taxon>Pinctada</taxon>
    </lineage>
</organism>
<sequence>MAQQKLEEVKSEWREVYNTINCDKSDGINISELAGFIKERRPGLEDSDIANIFTDLDSDSDKKVTEDEFIREMSKRDRKEALKEFFRSLDVDGNGSVTLEEAKKASVAGFDSPEQVESCLNMCDCNDDGRVTEDEFLRAMDS</sequence>
<dbReference type="GO" id="GO:0005509">
    <property type="term" value="F:calcium ion binding"/>
    <property type="evidence" value="ECO:0007669"/>
    <property type="project" value="InterPro"/>
</dbReference>
<evidence type="ECO:0000313" key="4">
    <source>
        <dbReference type="EMBL" id="KAK3108322.1"/>
    </source>
</evidence>
<dbReference type="Proteomes" id="UP001186944">
    <property type="component" value="Unassembled WGS sequence"/>
</dbReference>
<dbReference type="SUPFAM" id="SSF47473">
    <property type="entry name" value="EF-hand"/>
    <property type="match status" value="1"/>
</dbReference>
<dbReference type="InterPro" id="IPR002048">
    <property type="entry name" value="EF_hand_dom"/>
</dbReference>
<feature type="domain" description="EF-hand" evidence="3">
    <location>
        <begin position="77"/>
        <end position="112"/>
    </location>
</feature>
<keyword evidence="5" id="KW-1185">Reference proteome</keyword>
<dbReference type="InterPro" id="IPR018247">
    <property type="entry name" value="EF_Hand_1_Ca_BS"/>
</dbReference>
<evidence type="ECO:0000259" key="3">
    <source>
        <dbReference type="PROSITE" id="PS50222"/>
    </source>
</evidence>
<name>A0AA88YN37_PINIB</name>
<dbReference type="EMBL" id="VSWD01000001">
    <property type="protein sequence ID" value="KAK3108322.1"/>
    <property type="molecule type" value="Genomic_DNA"/>
</dbReference>
<dbReference type="PROSITE" id="PS00018">
    <property type="entry name" value="EF_HAND_1"/>
    <property type="match status" value="1"/>
</dbReference>
<keyword evidence="1" id="KW-0677">Repeat</keyword>
<dbReference type="InterPro" id="IPR050145">
    <property type="entry name" value="Centrin_CML-like"/>
</dbReference>
<dbReference type="CDD" id="cd00051">
    <property type="entry name" value="EFh"/>
    <property type="match status" value="1"/>
</dbReference>
<reference evidence="4" key="1">
    <citation type="submission" date="2019-08" db="EMBL/GenBank/DDBJ databases">
        <title>The improved chromosome-level genome for the pearl oyster Pinctada fucata martensii using PacBio sequencing and Hi-C.</title>
        <authorList>
            <person name="Zheng Z."/>
        </authorList>
    </citation>
    <scope>NUCLEOTIDE SEQUENCE</scope>
    <source>
        <strain evidence="4">ZZ-2019</strain>
        <tissue evidence="4">Adductor muscle</tissue>
    </source>
</reference>
<dbReference type="InterPro" id="IPR011992">
    <property type="entry name" value="EF-hand-dom_pair"/>
</dbReference>
<keyword evidence="2" id="KW-0106">Calcium</keyword>
<accession>A0AA88YN37</accession>